<reference evidence="3 4" key="1">
    <citation type="submission" date="2018-04" db="EMBL/GenBank/DDBJ databases">
        <title>Genomic Encyclopedia of Type Strains, Phase IV (KMG-IV): sequencing the most valuable type-strain genomes for metagenomic binning, comparative biology and taxonomic classification.</title>
        <authorList>
            <person name="Goeker M."/>
        </authorList>
    </citation>
    <scope>NUCLEOTIDE SEQUENCE [LARGE SCALE GENOMIC DNA]</scope>
    <source>
        <strain evidence="3 4">DSM 45771</strain>
    </source>
</reference>
<evidence type="ECO:0000313" key="3">
    <source>
        <dbReference type="EMBL" id="PVZ08438.1"/>
    </source>
</evidence>
<organism evidence="3 4">
    <name type="scientific">Actinomycetospora cinnamomea</name>
    <dbReference type="NCBI Taxonomy" id="663609"/>
    <lineage>
        <taxon>Bacteria</taxon>
        <taxon>Bacillati</taxon>
        <taxon>Actinomycetota</taxon>
        <taxon>Actinomycetes</taxon>
        <taxon>Pseudonocardiales</taxon>
        <taxon>Pseudonocardiaceae</taxon>
        <taxon>Actinomycetospora</taxon>
    </lineage>
</organism>
<dbReference type="InterPro" id="IPR029058">
    <property type="entry name" value="AB_hydrolase_fold"/>
</dbReference>
<keyword evidence="1" id="KW-0378">Hydrolase</keyword>
<feature type="domain" description="AB hydrolase-1" evidence="2">
    <location>
        <begin position="12"/>
        <end position="267"/>
    </location>
</feature>
<name>A0A2U1F8E6_9PSEU</name>
<evidence type="ECO:0000259" key="2">
    <source>
        <dbReference type="Pfam" id="PF00561"/>
    </source>
</evidence>
<dbReference type="PANTHER" id="PTHR43329">
    <property type="entry name" value="EPOXIDE HYDROLASE"/>
    <property type="match status" value="1"/>
</dbReference>
<comment type="caution">
    <text evidence="3">The sequence shown here is derived from an EMBL/GenBank/DDBJ whole genome shotgun (WGS) entry which is preliminary data.</text>
</comment>
<dbReference type="RefSeq" id="WP_243418153.1">
    <property type="nucleotide sequence ID" value="NZ_QEKW01000008.1"/>
</dbReference>
<evidence type="ECO:0000256" key="1">
    <source>
        <dbReference type="ARBA" id="ARBA00022801"/>
    </source>
</evidence>
<proteinExistence type="predicted"/>
<evidence type="ECO:0000313" key="4">
    <source>
        <dbReference type="Proteomes" id="UP000245639"/>
    </source>
</evidence>
<protein>
    <submittedName>
        <fullName evidence="3">Pimeloyl-ACP methyl ester carboxylesterase</fullName>
    </submittedName>
</protein>
<dbReference type="Pfam" id="PF00561">
    <property type="entry name" value="Abhydrolase_1"/>
    <property type="match status" value="1"/>
</dbReference>
<dbReference type="EMBL" id="QEKW01000008">
    <property type="protein sequence ID" value="PVZ08438.1"/>
    <property type="molecule type" value="Genomic_DNA"/>
</dbReference>
<gene>
    <name evidence="3" type="ORF">C8D89_10831</name>
</gene>
<dbReference type="InterPro" id="IPR000639">
    <property type="entry name" value="Epox_hydrolase-like"/>
</dbReference>
<keyword evidence="4" id="KW-1185">Reference proteome</keyword>
<sequence length="279" mass="29781">MIAYAHEGHGVPVVCLHGWPGAASDYRALLPLLERDAQVVVPDLRGFGASFSAGDEQRPPSDFGRDAQGAAVLELMDHLGFDDAVLVGYDVGSTTASHLARTRPERVRALVLGNAVHPGSAGAALDDDHRAEFWYQDFHQLALASSLIDGSADAVRTYLEHFWSRWGHRGIAAEDGVTDDLVAAYARPGAFTASLNWYRSGSATVAIALAARGADPAPPVTVPTTVLWGDRDPLFPPRLAEGLEQAFTDLRGVHHLEDVGHFVPLEAANEVAAAVRALL</sequence>
<dbReference type="Gene3D" id="3.40.50.1820">
    <property type="entry name" value="alpha/beta hydrolase"/>
    <property type="match status" value="1"/>
</dbReference>
<dbReference type="InterPro" id="IPR000073">
    <property type="entry name" value="AB_hydrolase_1"/>
</dbReference>
<dbReference type="PRINTS" id="PR00412">
    <property type="entry name" value="EPOXHYDRLASE"/>
</dbReference>
<dbReference type="SUPFAM" id="SSF53474">
    <property type="entry name" value="alpha/beta-Hydrolases"/>
    <property type="match status" value="1"/>
</dbReference>
<dbReference type="Proteomes" id="UP000245639">
    <property type="component" value="Unassembled WGS sequence"/>
</dbReference>
<dbReference type="AlphaFoldDB" id="A0A2U1F8E6"/>
<dbReference type="PRINTS" id="PR00111">
    <property type="entry name" value="ABHYDROLASE"/>
</dbReference>
<accession>A0A2U1F8E6</accession>
<dbReference type="GO" id="GO:0016787">
    <property type="term" value="F:hydrolase activity"/>
    <property type="evidence" value="ECO:0007669"/>
    <property type="project" value="UniProtKB-KW"/>
</dbReference>